<dbReference type="InterPro" id="IPR020846">
    <property type="entry name" value="MFS_dom"/>
</dbReference>
<feature type="transmembrane region" description="Helical" evidence="6">
    <location>
        <begin position="212"/>
        <end position="232"/>
    </location>
</feature>
<proteinExistence type="predicted"/>
<keyword evidence="2" id="KW-0813">Transport</keyword>
<sequence>MAENELKKGETCELREFVQSTNTLNAATDVDDESFRRHSRSLVRKLDCTMMPCIWILYMFNYLDRNNISQAKLGGFEKDLGMHDDQFNTAISILNVGYVLMQLPSNMILTRVRPSLYLPFWVCIWSVLSGCTAAARNFDDLIAIRFLLGIAEAPFFPGVVFLLSSWYTKRELAFRTSILYSGLILATAFSGLIAAGVFANLDGSLGIAGWRWLFIIESSMSFFFGLLAVFLLPDFPDKASGLGKWLFTEEEKRVAVLRLQRDRVSAPEESHSLWYGLKLAVIDYRMWIFVLMLTANHSAYGFNYFYPTIVKGFNLGSTTLTLVLTAPPYILATFVAYGVALSSDKFQERGWHISIPMLVAVVGFIISVATLNIAVRYFASFLFIGGTFSTNATLGNIWSPYFFRAQDAPRYVLAMILMMAFAVLSVMTCMVMKWSLRRANAKVLVEHEGREERPTLFTL</sequence>
<dbReference type="PROSITE" id="PS50850">
    <property type="entry name" value="MFS"/>
    <property type="match status" value="1"/>
</dbReference>
<evidence type="ECO:0000313" key="9">
    <source>
        <dbReference type="Proteomes" id="UP000799537"/>
    </source>
</evidence>
<name>A0A6A6BYI4_ZASCE</name>
<feature type="transmembrane region" description="Helical" evidence="6">
    <location>
        <begin position="411"/>
        <end position="432"/>
    </location>
</feature>
<dbReference type="Proteomes" id="UP000799537">
    <property type="component" value="Unassembled WGS sequence"/>
</dbReference>
<dbReference type="GeneID" id="54572399"/>
<feature type="transmembrane region" description="Helical" evidence="6">
    <location>
        <begin position="116"/>
        <end position="135"/>
    </location>
</feature>
<evidence type="ECO:0000256" key="3">
    <source>
        <dbReference type="ARBA" id="ARBA00022692"/>
    </source>
</evidence>
<evidence type="ECO:0000256" key="4">
    <source>
        <dbReference type="ARBA" id="ARBA00022989"/>
    </source>
</evidence>
<reference evidence="8" key="1">
    <citation type="journal article" date="2020" name="Stud. Mycol.">
        <title>101 Dothideomycetes genomes: a test case for predicting lifestyles and emergence of pathogens.</title>
        <authorList>
            <person name="Haridas S."/>
            <person name="Albert R."/>
            <person name="Binder M."/>
            <person name="Bloem J."/>
            <person name="Labutti K."/>
            <person name="Salamov A."/>
            <person name="Andreopoulos B."/>
            <person name="Baker S."/>
            <person name="Barry K."/>
            <person name="Bills G."/>
            <person name="Bluhm B."/>
            <person name="Cannon C."/>
            <person name="Castanera R."/>
            <person name="Culley D."/>
            <person name="Daum C."/>
            <person name="Ezra D."/>
            <person name="Gonzalez J."/>
            <person name="Henrissat B."/>
            <person name="Kuo A."/>
            <person name="Liang C."/>
            <person name="Lipzen A."/>
            <person name="Lutzoni F."/>
            <person name="Magnuson J."/>
            <person name="Mondo S."/>
            <person name="Nolan M."/>
            <person name="Ohm R."/>
            <person name="Pangilinan J."/>
            <person name="Park H.-J."/>
            <person name="Ramirez L."/>
            <person name="Alfaro M."/>
            <person name="Sun H."/>
            <person name="Tritt A."/>
            <person name="Yoshinaga Y."/>
            <person name="Zwiers L.-H."/>
            <person name="Turgeon B."/>
            <person name="Goodwin S."/>
            <person name="Spatafora J."/>
            <person name="Crous P."/>
            <person name="Grigoriev I."/>
        </authorList>
    </citation>
    <scope>NUCLEOTIDE SEQUENCE</scope>
    <source>
        <strain evidence="8">ATCC 36951</strain>
    </source>
</reference>
<dbReference type="FunFam" id="1.20.1250.20:FF:000057">
    <property type="entry name" value="MFS general substrate transporter"/>
    <property type="match status" value="1"/>
</dbReference>
<feature type="transmembrane region" description="Helical" evidence="6">
    <location>
        <begin position="351"/>
        <end position="371"/>
    </location>
</feature>
<feature type="transmembrane region" description="Helical" evidence="6">
    <location>
        <begin position="318"/>
        <end position="339"/>
    </location>
</feature>
<evidence type="ECO:0000313" key="8">
    <source>
        <dbReference type="EMBL" id="KAF2159000.1"/>
    </source>
</evidence>
<dbReference type="InterPro" id="IPR011701">
    <property type="entry name" value="MFS"/>
</dbReference>
<dbReference type="GO" id="GO:0022857">
    <property type="term" value="F:transmembrane transporter activity"/>
    <property type="evidence" value="ECO:0007669"/>
    <property type="project" value="InterPro"/>
</dbReference>
<organism evidence="8 9">
    <name type="scientific">Zasmidium cellare ATCC 36951</name>
    <dbReference type="NCBI Taxonomy" id="1080233"/>
    <lineage>
        <taxon>Eukaryota</taxon>
        <taxon>Fungi</taxon>
        <taxon>Dikarya</taxon>
        <taxon>Ascomycota</taxon>
        <taxon>Pezizomycotina</taxon>
        <taxon>Dothideomycetes</taxon>
        <taxon>Dothideomycetidae</taxon>
        <taxon>Mycosphaerellales</taxon>
        <taxon>Mycosphaerellaceae</taxon>
        <taxon>Zasmidium</taxon>
    </lineage>
</organism>
<dbReference type="PANTHER" id="PTHR43791">
    <property type="entry name" value="PERMEASE-RELATED"/>
    <property type="match status" value="1"/>
</dbReference>
<accession>A0A6A6BYI4</accession>
<feature type="domain" description="Major facilitator superfamily (MFS) profile" evidence="7">
    <location>
        <begin position="50"/>
        <end position="459"/>
    </location>
</feature>
<evidence type="ECO:0000256" key="5">
    <source>
        <dbReference type="ARBA" id="ARBA00023136"/>
    </source>
</evidence>
<dbReference type="InterPro" id="IPR036259">
    <property type="entry name" value="MFS_trans_sf"/>
</dbReference>
<feature type="transmembrane region" description="Helical" evidence="6">
    <location>
        <begin position="178"/>
        <end position="200"/>
    </location>
</feature>
<dbReference type="OrthoDB" id="2250022at2759"/>
<dbReference type="AlphaFoldDB" id="A0A6A6BYI4"/>
<dbReference type="EMBL" id="ML993644">
    <property type="protein sequence ID" value="KAF2159000.1"/>
    <property type="molecule type" value="Genomic_DNA"/>
</dbReference>
<dbReference type="PANTHER" id="PTHR43791:SF62">
    <property type="entry name" value="MAJOR FACILITATOR SUPERFAMILY (MFS) PROFILE DOMAIN-CONTAINING PROTEIN"/>
    <property type="match status" value="1"/>
</dbReference>
<feature type="transmembrane region" description="Helical" evidence="6">
    <location>
        <begin position="284"/>
        <end position="306"/>
    </location>
</feature>
<evidence type="ECO:0000256" key="1">
    <source>
        <dbReference type="ARBA" id="ARBA00004141"/>
    </source>
</evidence>
<protein>
    <recommendedName>
        <fullName evidence="7">Major facilitator superfamily (MFS) profile domain-containing protein</fullName>
    </recommendedName>
</protein>
<evidence type="ECO:0000256" key="6">
    <source>
        <dbReference type="SAM" id="Phobius"/>
    </source>
</evidence>
<dbReference type="SUPFAM" id="SSF103473">
    <property type="entry name" value="MFS general substrate transporter"/>
    <property type="match status" value="1"/>
</dbReference>
<dbReference type="RefSeq" id="XP_033659889.1">
    <property type="nucleotide sequence ID" value="XM_033819127.1"/>
</dbReference>
<feature type="transmembrane region" description="Helical" evidence="6">
    <location>
        <begin position="142"/>
        <end position="166"/>
    </location>
</feature>
<comment type="subcellular location">
    <subcellularLocation>
        <location evidence="1">Membrane</location>
        <topology evidence="1">Multi-pass membrane protein</topology>
    </subcellularLocation>
</comment>
<dbReference type="Gene3D" id="1.20.1250.20">
    <property type="entry name" value="MFS general substrate transporter like domains"/>
    <property type="match status" value="1"/>
</dbReference>
<keyword evidence="4 6" id="KW-1133">Transmembrane helix</keyword>
<gene>
    <name evidence="8" type="ORF">M409DRAFT_71345</name>
</gene>
<dbReference type="GO" id="GO:0016020">
    <property type="term" value="C:membrane"/>
    <property type="evidence" value="ECO:0007669"/>
    <property type="project" value="UniProtKB-SubCell"/>
</dbReference>
<evidence type="ECO:0000259" key="7">
    <source>
        <dbReference type="PROSITE" id="PS50850"/>
    </source>
</evidence>
<keyword evidence="9" id="KW-1185">Reference proteome</keyword>
<dbReference type="Pfam" id="PF07690">
    <property type="entry name" value="MFS_1"/>
    <property type="match status" value="1"/>
</dbReference>
<evidence type="ECO:0000256" key="2">
    <source>
        <dbReference type="ARBA" id="ARBA00022448"/>
    </source>
</evidence>
<keyword evidence="3 6" id="KW-0812">Transmembrane</keyword>
<keyword evidence="5 6" id="KW-0472">Membrane</keyword>